<name>A0ABS9XHM9_9ACTN</name>
<dbReference type="Gene3D" id="3.40.430.10">
    <property type="entry name" value="Dihydrofolate Reductase, subunit A"/>
    <property type="match status" value="1"/>
</dbReference>
<sequence length="189" mass="20533">MRKIVNSTYVTLDGVIQNPQNWPSTGGFGEKGNDIQLRLLENSDAVLMGRHTYDSFAAVWPGLAGMPMGDRMNALPKYVVSTTLTDPAWNNTTVIDRDPVDAIAELKQKPGGHIVQYGFGQLAHELMANGLLDELRLWVHPFMLGTGTGSSDLLFRSGATAMFDLVDTAPLDSGIVLLTYRTRPAEGAV</sequence>
<dbReference type="Proteomes" id="UP001165270">
    <property type="component" value="Unassembled WGS sequence"/>
</dbReference>
<dbReference type="SUPFAM" id="SSF53597">
    <property type="entry name" value="Dihydrofolate reductase-like"/>
    <property type="match status" value="1"/>
</dbReference>
<accession>A0ABS9XHM9</accession>
<dbReference type="RefSeq" id="WP_242710260.1">
    <property type="nucleotide sequence ID" value="NZ_JALDAX010000006.1"/>
</dbReference>
<dbReference type="Pfam" id="PF01872">
    <property type="entry name" value="RibD_C"/>
    <property type="match status" value="1"/>
</dbReference>
<evidence type="ECO:0000313" key="3">
    <source>
        <dbReference type="Proteomes" id="UP001165270"/>
    </source>
</evidence>
<comment type="caution">
    <text evidence="2">The sequence shown here is derived from an EMBL/GenBank/DDBJ whole genome shotgun (WGS) entry which is preliminary data.</text>
</comment>
<keyword evidence="3" id="KW-1185">Reference proteome</keyword>
<feature type="domain" description="Bacterial bifunctional deaminase-reductase C-terminal" evidence="1">
    <location>
        <begin position="3"/>
        <end position="174"/>
    </location>
</feature>
<protein>
    <submittedName>
        <fullName evidence="2">Dihydrofolate reductase family protein</fullName>
    </submittedName>
</protein>
<dbReference type="EMBL" id="JALDAX010000006">
    <property type="protein sequence ID" value="MCI3241594.1"/>
    <property type="molecule type" value="Genomic_DNA"/>
</dbReference>
<dbReference type="InterPro" id="IPR050765">
    <property type="entry name" value="Riboflavin_Biosynth_HTPR"/>
</dbReference>
<reference evidence="2" key="1">
    <citation type="submission" date="2022-03" db="EMBL/GenBank/DDBJ databases">
        <title>Streptomyces 7R015 and 7R016 isolated from Barleria lupulina in Thailand.</title>
        <authorList>
            <person name="Kanchanasin P."/>
            <person name="Phongsopitanun W."/>
            <person name="Tanasupawat S."/>
        </authorList>
    </citation>
    <scope>NUCLEOTIDE SEQUENCE</scope>
    <source>
        <strain evidence="2">7R016</strain>
    </source>
</reference>
<dbReference type="PANTHER" id="PTHR38011:SF2">
    <property type="entry name" value="BIFUNCTIONAL DEAMINASE-REDUCTASE DOMAIN PROTEIN"/>
    <property type="match status" value="1"/>
</dbReference>
<dbReference type="PANTHER" id="PTHR38011">
    <property type="entry name" value="DIHYDROFOLATE REDUCTASE FAMILY PROTEIN (AFU_ORTHOLOGUE AFUA_8G06820)"/>
    <property type="match status" value="1"/>
</dbReference>
<proteinExistence type="predicted"/>
<organism evidence="2 3">
    <name type="scientific">Streptomyces spinosisporus</name>
    <dbReference type="NCBI Taxonomy" id="2927582"/>
    <lineage>
        <taxon>Bacteria</taxon>
        <taxon>Bacillati</taxon>
        <taxon>Actinomycetota</taxon>
        <taxon>Actinomycetes</taxon>
        <taxon>Kitasatosporales</taxon>
        <taxon>Streptomycetaceae</taxon>
        <taxon>Streptomyces</taxon>
    </lineage>
</organism>
<evidence type="ECO:0000313" key="2">
    <source>
        <dbReference type="EMBL" id="MCI3241594.1"/>
    </source>
</evidence>
<dbReference type="InterPro" id="IPR024072">
    <property type="entry name" value="DHFR-like_dom_sf"/>
</dbReference>
<gene>
    <name evidence="2" type="ORF">MQN93_17895</name>
</gene>
<evidence type="ECO:0000259" key="1">
    <source>
        <dbReference type="Pfam" id="PF01872"/>
    </source>
</evidence>
<dbReference type="InterPro" id="IPR002734">
    <property type="entry name" value="RibDG_C"/>
</dbReference>